<dbReference type="AlphaFoldDB" id="A0A9E6XUN8"/>
<evidence type="ECO:0000313" key="3">
    <source>
        <dbReference type="Proteomes" id="UP001162834"/>
    </source>
</evidence>
<name>A0A9E6XUN8_9ACTN</name>
<dbReference type="SMART" id="SM00421">
    <property type="entry name" value="HTH_LUXR"/>
    <property type="match status" value="1"/>
</dbReference>
<dbReference type="Gene3D" id="1.10.10.10">
    <property type="entry name" value="Winged helix-like DNA-binding domain superfamily/Winged helix DNA-binding domain"/>
    <property type="match status" value="1"/>
</dbReference>
<dbReference type="GO" id="GO:0006355">
    <property type="term" value="P:regulation of DNA-templated transcription"/>
    <property type="evidence" value="ECO:0007669"/>
    <property type="project" value="InterPro"/>
</dbReference>
<evidence type="ECO:0000259" key="1">
    <source>
        <dbReference type="SMART" id="SM00421"/>
    </source>
</evidence>
<evidence type="ECO:0000313" key="2">
    <source>
        <dbReference type="EMBL" id="UGS34714.1"/>
    </source>
</evidence>
<gene>
    <name evidence="2" type="ORF">DSM104329_01096</name>
</gene>
<dbReference type="Proteomes" id="UP001162834">
    <property type="component" value="Chromosome"/>
</dbReference>
<protein>
    <recommendedName>
        <fullName evidence="1">HTH luxR-type domain-containing protein</fullName>
    </recommendedName>
</protein>
<dbReference type="InterPro" id="IPR016032">
    <property type="entry name" value="Sig_transdc_resp-reg_C-effctor"/>
</dbReference>
<dbReference type="KEGG" id="sbae:DSM104329_01096"/>
<organism evidence="2 3">
    <name type="scientific">Capillimicrobium parvum</name>
    <dbReference type="NCBI Taxonomy" id="2884022"/>
    <lineage>
        <taxon>Bacteria</taxon>
        <taxon>Bacillati</taxon>
        <taxon>Actinomycetota</taxon>
        <taxon>Thermoleophilia</taxon>
        <taxon>Solirubrobacterales</taxon>
        <taxon>Capillimicrobiaceae</taxon>
        <taxon>Capillimicrobium</taxon>
    </lineage>
</organism>
<dbReference type="GO" id="GO:0003677">
    <property type="term" value="F:DNA binding"/>
    <property type="evidence" value="ECO:0007669"/>
    <property type="project" value="InterPro"/>
</dbReference>
<keyword evidence="3" id="KW-1185">Reference proteome</keyword>
<accession>A0A9E6XUN8</accession>
<dbReference type="InterPro" id="IPR000792">
    <property type="entry name" value="Tscrpt_reg_LuxR_C"/>
</dbReference>
<dbReference type="SUPFAM" id="SSF46894">
    <property type="entry name" value="C-terminal effector domain of the bipartite response regulators"/>
    <property type="match status" value="1"/>
</dbReference>
<sequence length="339" mass="36470">MPWLADTDVGAAYGFARSIVGARTEAELRRRALPALAELVPADLLTWDRVELVTGAVDHVAIPDGAEPSGAFEAVVPHAGDHPLLAAHAARRRPAVRLSEVVEPGALTRSELYGDLLHAAGVEYEIAIGVRTGRGEAVVAALGRTEREFSERDRDVLDLARPGLEGALRATQAHGRLVRALADDPPPGTAVILLDREGEIELSSTDAGRWLTEHFGVAEHPGWLPRPVAEWLALPPRPPLVSERDGRRLTVCLLPGDPHALLLEETVASFRPDALDRLGLTARETEVLRAASVIQGEAELAWELFLSLHAVRERLARLEAKLGVSTAGDAVARALRESL</sequence>
<dbReference type="EMBL" id="CP087164">
    <property type="protein sequence ID" value="UGS34714.1"/>
    <property type="molecule type" value="Genomic_DNA"/>
</dbReference>
<dbReference type="RefSeq" id="WP_259314381.1">
    <property type="nucleotide sequence ID" value="NZ_CP087164.1"/>
</dbReference>
<reference evidence="2" key="1">
    <citation type="journal article" date="2022" name="Int. J. Syst. Evol. Microbiol.">
        <title>Pseudomonas aegrilactucae sp. nov. and Pseudomonas morbosilactucae sp. nov., pathogens causing bacterial rot of lettuce in Japan.</title>
        <authorList>
            <person name="Sawada H."/>
            <person name="Fujikawa T."/>
            <person name="Satou M."/>
        </authorList>
    </citation>
    <scope>NUCLEOTIDE SEQUENCE</scope>
    <source>
        <strain evidence="2">0166_1</strain>
    </source>
</reference>
<dbReference type="InterPro" id="IPR036388">
    <property type="entry name" value="WH-like_DNA-bd_sf"/>
</dbReference>
<feature type="domain" description="HTH luxR-type" evidence="1">
    <location>
        <begin position="277"/>
        <end position="334"/>
    </location>
</feature>
<proteinExistence type="predicted"/>